<evidence type="ECO:0000313" key="4">
    <source>
        <dbReference type="Proteomes" id="UP000622890"/>
    </source>
</evidence>
<dbReference type="Proteomes" id="UP000622890">
    <property type="component" value="Unassembled WGS sequence"/>
</dbReference>
<comment type="caution">
    <text evidence="3">The sequence shown here is derived from an EMBL/GenBank/DDBJ whole genome shotgun (WGS) entry which is preliminary data.</text>
</comment>
<sequence length="559" mass="62186">MTTTITRRRFLQASAALAVGAGLPLADDAFAADGWDAGEVAHLLPAASHERVLLKASFRRPLASPPQLRIGQRRVAGVKTDTAGRFWQFDVPDLKPATEYTLQLVDARGHALCANWPLSTFPRPDATPERLRLLVYTCAGGHPEARGPGGMEAFRSLAIRHALLDRGLSYRPDVVIANGDHVYQDQRTWLESSNAAIRKAATDFYKDIGRFDTAQPVLGTDNERVLTTVVDPQIAHLYGTRLRSTPVFFMMDDHDYYENDEAEQNFITFPPENFDLNLARATQHMYYPEFLPDATRPLMLSGSNAGDRAPALSECFGTLRYGRLLEVLMYDCGRYLSLKDRHAGLVPPDAEAWLLARTRGTDARHLVHMPSTPFGWTAGKWREWYPDVVVSDEVMASSDDTISQRFGSVHGKNLRLSTAKSKYMWQSGWNLQHQRIVKAMLDAQRPSVMMSGDLHATGWDRVLKSGDLDLRNNPMHIILNGTLGTGLAGWPSGPRGLGPGAPTALQLERNRAPMEKNGFSIVDVTPDKIVCSLFAWREPDPFDAIAKLEPYDVLEIPRA</sequence>
<dbReference type="InterPro" id="IPR018946">
    <property type="entry name" value="PhoD-like_MPP"/>
</dbReference>
<reference evidence="3" key="1">
    <citation type="submission" date="2021-01" db="EMBL/GenBank/DDBJ databases">
        <title>Genome sequence of strain Noviherbaspirillum sp. DKR-6.</title>
        <authorList>
            <person name="Chaudhary D.K."/>
        </authorList>
    </citation>
    <scope>NUCLEOTIDE SEQUENCE</scope>
    <source>
        <strain evidence="3">DKR-6</strain>
    </source>
</reference>
<evidence type="ECO:0000313" key="3">
    <source>
        <dbReference type="EMBL" id="MBK4737620.1"/>
    </source>
</evidence>
<name>A0A934W8I6_9BURK</name>
<dbReference type="EMBL" id="JAEPBG010000013">
    <property type="protein sequence ID" value="MBK4737620.1"/>
    <property type="molecule type" value="Genomic_DNA"/>
</dbReference>
<feature type="chain" id="PRO_5037044978" evidence="1">
    <location>
        <begin position="32"/>
        <end position="559"/>
    </location>
</feature>
<feature type="signal peptide" evidence="1">
    <location>
        <begin position="1"/>
        <end position="31"/>
    </location>
</feature>
<dbReference type="Gene3D" id="3.60.21.70">
    <property type="entry name" value="PhoD-like phosphatase"/>
    <property type="match status" value="1"/>
</dbReference>
<dbReference type="InterPro" id="IPR038607">
    <property type="entry name" value="PhoD-like_sf"/>
</dbReference>
<dbReference type="PROSITE" id="PS51318">
    <property type="entry name" value="TAT"/>
    <property type="match status" value="1"/>
</dbReference>
<keyword evidence="1" id="KW-0732">Signal</keyword>
<dbReference type="RefSeq" id="WP_200596069.1">
    <property type="nucleotide sequence ID" value="NZ_JAEPBG010000013.1"/>
</dbReference>
<dbReference type="InterPro" id="IPR006311">
    <property type="entry name" value="TAT_signal"/>
</dbReference>
<dbReference type="InterPro" id="IPR019546">
    <property type="entry name" value="TAT_signal_bac_arc"/>
</dbReference>
<proteinExistence type="predicted"/>
<feature type="domain" description="PhoD-like phosphatase metallophosphatase" evidence="2">
    <location>
        <begin position="144"/>
        <end position="458"/>
    </location>
</feature>
<accession>A0A934W8I6</accession>
<dbReference type="AlphaFoldDB" id="A0A934W8I6"/>
<organism evidence="3 4">
    <name type="scientific">Noviherbaspirillum pedocola</name>
    <dbReference type="NCBI Taxonomy" id="2801341"/>
    <lineage>
        <taxon>Bacteria</taxon>
        <taxon>Pseudomonadati</taxon>
        <taxon>Pseudomonadota</taxon>
        <taxon>Betaproteobacteria</taxon>
        <taxon>Burkholderiales</taxon>
        <taxon>Oxalobacteraceae</taxon>
        <taxon>Noviherbaspirillum</taxon>
    </lineage>
</organism>
<keyword evidence="4" id="KW-1185">Reference proteome</keyword>
<dbReference type="NCBIfam" id="TIGR01409">
    <property type="entry name" value="TAT_signal_seq"/>
    <property type="match status" value="1"/>
</dbReference>
<protein>
    <submittedName>
        <fullName evidence="3">Twin-arginine translocation signal domain-containing protein</fullName>
    </submittedName>
</protein>
<dbReference type="SUPFAM" id="SSF56300">
    <property type="entry name" value="Metallo-dependent phosphatases"/>
    <property type="match status" value="1"/>
</dbReference>
<gene>
    <name evidence="3" type="ORF">JJB74_23620</name>
</gene>
<evidence type="ECO:0000259" key="2">
    <source>
        <dbReference type="Pfam" id="PF09423"/>
    </source>
</evidence>
<evidence type="ECO:0000256" key="1">
    <source>
        <dbReference type="SAM" id="SignalP"/>
    </source>
</evidence>
<dbReference type="InterPro" id="IPR029052">
    <property type="entry name" value="Metallo-depent_PP-like"/>
</dbReference>
<dbReference type="Pfam" id="PF09423">
    <property type="entry name" value="PhoD"/>
    <property type="match status" value="1"/>
</dbReference>